<evidence type="ECO:0008006" key="10">
    <source>
        <dbReference type="Google" id="ProtNLM"/>
    </source>
</evidence>
<comment type="similarity">
    <text evidence="5">Belongs to the Rap family.</text>
</comment>
<evidence type="ECO:0000256" key="2">
    <source>
        <dbReference type="ARBA" id="ARBA00022490"/>
    </source>
</evidence>
<comment type="caution">
    <text evidence="8">The sequence shown here is derived from an EMBL/GenBank/DDBJ whole genome shotgun (WGS) entry which is preliminary data.</text>
</comment>
<reference evidence="8" key="1">
    <citation type="submission" date="2023-08" db="EMBL/GenBank/DDBJ databases">
        <title>Reintroducing virulent viruses to syntetic microbiomes.</title>
        <authorList>
            <person name="Wilde J."/>
            <person name="Boyes R."/>
            <person name="Robinson A.V."/>
            <person name="Daisley B.A."/>
            <person name="Allen-Vercoe E."/>
        </authorList>
    </citation>
    <scope>NUCLEOTIDE SEQUENCE</scope>
    <source>
        <strain evidence="8">225I_12FAA</strain>
    </source>
</reference>
<feature type="transmembrane region" description="Helical" evidence="6">
    <location>
        <begin position="358"/>
        <end position="381"/>
    </location>
</feature>
<keyword evidence="6" id="KW-0472">Membrane</keyword>
<evidence type="ECO:0000256" key="3">
    <source>
        <dbReference type="ARBA" id="ARBA00022737"/>
    </source>
</evidence>
<evidence type="ECO:0000313" key="9">
    <source>
        <dbReference type="Proteomes" id="UP001266995"/>
    </source>
</evidence>
<dbReference type="InterPro" id="IPR051476">
    <property type="entry name" value="Bac_ResReg_Asp_Phosphatase"/>
</dbReference>
<evidence type="ECO:0000256" key="4">
    <source>
        <dbReference type="ARBA" id="ARBA00022803"/>
    </source>
</evidence>
<evidence type="ECO:0000256" key="6">
    <source>
        <dbReference type="SAM" id="Phobius"/>
    </source>
</evidence>
<dbReference type="Gene3D" id="1.25.40.10">
    <property type="entry name" value="Tetratricopeptide repeat domain"/>
    <property type="match status" value="2"/>
</dbReference>
<protein>
    <recommendedName>
        <fullName evidence="10">Tetratricopeptide repeat protein</fullName>
    </recommendedName>
</protein>
<dbReference type="InterPro" id="IPR019734">
    <property type="entry name" value="TPR_rpt"/>
</dbReference>
<sequence>MKRTKTIIFSFFAFFLLACSARHDYNWQLVLADSLMQLQPDSTLFILQNISNQELATRADSAYYALLMTQAKDQNCVLQTDDSLIRIAAYYYDAIGDIILQAKAHYYYGCVWRDKNNYPKAIVEYRKARTFAEEAKDVNLLSCIYSNVGHLYYSQELDEEADSIYKLAEQLAVQQQDTTGMVYALLQRGMINLKKGEPQYVEAERLLQKALFVAEHFSDSSIKLPVYGSLGDLYNKISDRERTLFYARLSYLSEEDTINCYRAFLLLGDTYFRNAQYDSAEIYLQKIFSAEKYYDTKADACMRLSKIARIRGDMEGAVKMWAEQLAYLDSAEQNHQGYAIFRSAISQERKNCELNKEFYENIIIVLVLAFLILTIIVMICYTKRSNKQKLEEQRWKEKLQLEISLLVCKKQALIKGSYENSVVYSKLKKIARDLIRVETKENLTLEEWEQLVKLTDAKWNGIITYLNAVYILSAEEIQICCLYLADVPVKHIGHFIRGYARSTVQLKAREILAKMGASSGSLLKDVLFSLSEELKGY</sequence>
<accession>A0AAW8VQ58</accession>
<feature type="chain" id="PRO_5043948005" description="Tetratricopeptide repeat protein" evidence="7">
    <location>
        <begin position="25"/>
        <end position="537"/>
    </location>
</feature>
<proteinExistence type="inferred from homology"/>
<keyword evidence="6" id="KW-1133">Transmembrane helix</keyword>
<evidence type="ECO:0000256" key="1">
    <source>
        <dbReference type="ARBA" id="ARBA00004496"/>
    </source>
</evidence>
<dbReference type="Proteomes" id="UP001266995">
    <property type="component" value="Unassembled WGS sequence"/>
</dbReference>
<dbReference type="GO" id="GO:0005737">
    <property type="term" value="C:cytoplasm"/>
    <property type="evidence" value="ECO:0007669"/>
    <property type="project" value="UniProtKB-SubCell"/>
</dbReference>
<keyword evidence="3" id="KW-0677">Repeat</keyword>
<dbReference type="PROSITE" id="PS51257">
    <property type="entry name" value="PROKAR_LIPOPROTEIN"/>
    <property type="match status" value="1"/>
</dbReference>
<dbReference type="RefSeq" id="WP_195511188.1">
    <property type="nucleotide sequence ID" value="NZ_JADMQL010000008.1"/>
</dbReference>
<organism evidence="8 9">
    <name type="scientific">Bacteroides cellulosilyticus</name>
    <dbReference type="NCBI Taxonomy" id="246787"/>
    <lineage>
        <taxon>Bacteria</taxon>
        <taxon>Pseudomonadati</taxon>
        <taxon>Bacteroidota</taxon>
        <taxon>Bacteroidia</taxon>
        <taxon>Bacteroidales</taxon>
        <taxon>Bacteroidaceae</taxon>
        <taxon>Bacteroides</taxon>
    </lineage>
</organism>
<dbReference type="SMART" id="SM00028">
    <property type="entry name" value="TPR"/>
    <property type="match status" value="5"/>
</dbReference>
<dbReference type="EMBL" id="JAVSNH010000002">
    <property type="protein sequence ID" value="MDT4514413.1"/>
    <property type="molecule type" value="Genomic_DNA"/>
</dbReference>
<dbReference type="PANTHER" id="PTHR46630:SF1">
    <property type="entry name" value="TETRATRICOPEPTIDE REPEAT PROTEIN 29"/>
    <property type="match status" value="1"/>
</dbReference>
<evidence type="ECO:0000256" key="5">
    <source>
        <dbReference type="ARBA" id="ARBA00038253"/>
    </source>
</evidence>
<name>A0AAW8VQ58_9BACE</name>
<dbReference type="AlphaFoldDB" id="A0AAW8VQ58"/>
<dbReference type="SUPFAM" id="SSF48452">
    <property type="entry name" value="TPR-like"/>
    <property type="match status" value="2"/>
</dbReference>
<feature type="signal peptide" evidence="7">
    <location>
        <begin position="1"/>
        <end position="24"/>
    </location>
</feature>
<gene>
    <name evidence="8" type="ORF">RO785_25945</name>
</gene>
<keyword evidence="2" id="KW-0963">Cytoplasm</keyword>
<evidence type="ECO:0000256" key="7">
    <source>
        <dbReference type="SAM" id="SignalP"/>
    </source>
</evidence>
<keyword evidence="7" id="KW-0732">Signal</keyword>
<keyword evidence="4" id="KW-0802">TPR repeat</keyword>
<dbReference type="InterPro" id="IPR011990">
    <property type="entry name" value="TPR-like_helical_dom_sf"/>
</dbReference>
<keyword evidence="6" id="KW-0812">Transmembrane</keyword>
<evidence type="ECO:0000313" key="8">
    <source>
        <dbReference type="EMBL" id="MDT4514413.1"/>
    </source>
</evidence>
<comment type="subcellular location">
    <subcellularLocation>
        <location evidence="1">Cytoplasm</location>
    </subcellularLocation>
</comment>
<dbReference type="PANTHER" id="PTHR46630">
    <property type="entry name" value="TETRATRICOPEPTIDE REPEAT PROTEIN 29"/>
    <property type="match status" value="1"/>
</dbReference>